<accession>A0A4D6KIH1</accession>
<keyword evidence="4" id="KW-0808">Transferase</keyword>
<feature type="compositionally biased region" description="Basic and acidic residues" evidence="1">
    <location>
        <begin position="7"/>
        <end position="19"/>
    </location>
</feature>
<dbReference type="EMBL" id="CP039375">
    <property type="protein sequence ID" value="QCD67075.1"/>
    <property type="molecule type" value="Genomic_DNA"/>
</dbReference>
<name>A0A4D6KIH1_9EURY</name>
<evidence type="ECO:0000259" key="3">
    <source>
        <dbReference type="Pfam" id="PF00535"/>
    </source>
</evidence>
<feature type="transmembrane region" description="Helical" evidence="2">
    <location>
        <begin position="261"/>
        <end position="281"/>
    </location>
</feature>
<protein>
    <submittedName>
        <fullName evidence="4">Glycosyltransferase family 2 protein</fullName>
    </submittedName>
</protein>
<dbReference type="AlphaFoldDB" id="A0A4D6KIH1"/>
<gene>
    <name evidence="4" type="ORF">E5139_03730</name>
</gene>
<sequence length="329" mass="35089">MSSNHVGDGELRQDGHVDTGEATTPECLVAIPAYNEAGTIGDVVGDCQAVADEVLVIDDGSDDETAVRAESAGATVVEHAQNQGYGAALQTAFEEADVRKADHLVIIDADGQHDPADIPQLIEAQQESGAELAIGSRFTGDGDTDAPLYRRLGLGVVNALTNLSMGVIRPRSRVRDTQSGFRAYDRTAIESLAVSDEIGDRMSASTDILYHAQHNDFDIEEVGTTITYEVEDASSHNPLDHGLTLVKNILFTIERKRPMTVLGVPGFASALTGIGFSYWTLSNFLNSGTFPVGLALVSSVFMLGGVFACFTGIILHALNTQVVHRLEET</sequence>
<reference evidence="4 5" key="1">
    <citation type="submission" date="2019-04" db="EMBL/GenBank/DDBJ databases">
        <title>Complete genome sequence of Arthrobacter sp. ZXY-2 associated with effective atrazine degradation and salt adaptation.</title>
        <authorList>
            <person name="Zhao X."/>
        </authorList>
    </citation>
    <scope>NUCLEOTIDE SEQUENCE [LARGE SCALE GENOMIC DNA]</scope>
    <source>
        <strain evidence="5">ZP60</strain>
    </source>
</reference>
<organism evidence="4 5">
    <name type="scientific">Halomicrobium mukohataei</name>
    <dbReference type="NCBI Taxonomy" id="57705"/>
    <lineage>
        <taxon>Archaea</taxon>
        <taxon>Methanobacteriati</taxon>
        <taxon>Methanobacteriota</taxon>
        <taxon>Stenosarchaea group</taxon>
        <taxon>Halobacteria</taxon>
        <taxon>Halobacteriales</taxon>
        <taxon>Haloarculaceae</taxon>
        <taxon>Halomicrobium</taxon>
    </lineage>
</organism>
<feature type="domain" description="Glycosyltransferase 2-like" evidence="3">
    <location>
        <begin position="29"/>
        <end position="190"/>
    </location>
</feature>
<evidence type="ECO:0000256" key="1">
    <source>
        <dbReference type="SAM" id="MobiDB-lite"/>
    </source>
</evidence>
<dbReference type="InterPro" id="IPR029044">
    <property type="entry name" value="Nucleotide-diphossugar_trans"/>
</dbReference>
<dbReference type="PANTHER" id="PTHR48090:SF7">
    <property type="entry name" value="RFBJ PROTEIN"/>
    <property type="match status" value="1"/>
</dbReference>
<keyword evidence="2" id="KW-0472">Membrane</keyword>
<keyword evidence="2" id="KW-1133">Transmembrane helix</keyword>
<feature type="transmembrane region" description="Helical" evidence="2">
    <location>
        <begin position="293"/>
        <end position="318"/>
    </location>
</feature>
<evidence type="ECO:0000313" key="5">
    <source>
        <dbReference type="Proteomes" id="UP000297053"/>
    </source>
</evidence>
<evidence type="ECO:0000313" key="4">
    <source>
        <dbReference type="EMBL" id="QCD67075.1"/>
    </source>
</evidence>
<dbReference type="InterPro" id="IPR050256">
    <property type="entry name" value="Glycosyltransferase_2"/>
</dbReference>
<dbReference type="PANTHER" id="PTHR48090">
    <property type="entry name" value="UNDECAPRENYL-PHOSPHATE 4-DEOXY-4-FORMAMIDO-L-ARABINOSE TRANSFERASE-RELATED"/>
    <property type="match status" value="1"/>
</dbReference>
<dbReference type="InterPro" id="IPR001173">
    <property type="entry name" value="Glyco_trans_2-like"/>
</dbReference>
<evidence type="ECO:0000256" key="2">
    <source>
        <dbReference type="SAM" id="Phobius"/>
    </source>
</evidence>
<feature type="region of interest" description="Disordered" evidence="1">
    <location>
        <begin position="1"/>
        <end position="20"/>
    </location>
</feature>
<dbReference type="CDD" id="cd04179">
    <property type="entry name" value="DPM_DPG-synthase_like"/>
    <property type="match status" value="1"/>
</dbReference>
<reference evidence="4 5" key="2">
    <citation type="submission" date="2019-04" db="EMBL/GenBank/DDBJ databases">
        <authorList>
            <person name="Yang S."/>
            <person name="Wei W."/>
        </authorList>
    </citation>
    <scope>NUCLEOTIDE SEQUENCE [LARGE SCALE GENOMIC DNA]</scope>
    <source>
        <strain evidence="5">ZP60</strain>
    </source>
</reference>
<proteinExistence type="predicted"/>
<dbReference type="Proteomes" id="UP000297053">
    <property type="component" value="Chromosome"/>
</dbReference>
<dbReference type="Gene3D" id="3.90.550.10">
    <property type="entry name" value="Spore Coat Polysaccharide Biosynthesis Protein SpsA, Chain A"/>
    <property type="match status" value="1"/>
</dbReference>
<dbReference type="SUPFAM" id="SSF53448">
    <property type="entry name" value="Nucleotide-diphospho-sugar transferases"/>
    <property type="match status" value="1"/>
</dbReference>
<dbReference type="KEGG" id="halz:E5139_03730"/>
<dbReference type="GO" id="GO:0016740">
    <property type="term" value="F:transferase activity"/>
    <property type="evidence" value="ECO:0007669"/>
    <property type="project" value="UniProtKB-KW"/>
</dbReference>
<dbReference type="Pfam" id="PF00535">
    <property type="entry name" value="Glycos_transf_2"/>
    <property type="match status" value="1"/>
</dbReference>
<keyword evidence="2" id="KW-0812">Transmembrane</keyword>